<dbReference type="SUPFAM" id="SSF48008">
    <property type="entry name" value="GntR ligand-binding domain-like"/>
    <property type="match status" value="1"/>
</dbReference>
<dbReference type="SUPFAM" id="SSF46785">
    <property type="entry name" value="Winged helix' DNA-binding domain"/>
    <property type="match status" value="1"/>
</dbReference>
<dbReference type="InterPro" id="IPR036390">
    <property type="entry name" value="WH_DNA-bd_sf"/>
</dbReference>
<feature type="domain" description="HTH gntR-type" evidence="4">
    <location>
        <begin position="19"/>
        <end position="89"/>
    </location>
</feature>
<accession>A0A561T3N0</accession>
<dbReference type="InterPro" id="IPR008920">
    <property type="entry name" value="TF_FadR/GntR_C"/>
</dbReference>
<dbReference type="Proteomes" id="UP000321261">
    <property type="component" value="Unassembled WGS sequence"/>
</dbReference>
<dbReference type="PRINTS" id="PR00035">
    <property type="entry name" value="HTHGNTR"/>
</dbReference>
<dbReference type="PANTHER" id="PTHR43537">
    <property type="entry name" value="TRANSCRIPTIONAL REGULATOR, GNTR FAMILY"/>
    <property type="match status" value="1"/>
</dbReference>
<dbReference type="OrthoDB" id="4535513at2"/>
<dbReference type="InterPro" id="IPR011711">
    <property type="entry name" value="GntR_C"/>
</dbReference>
<dbReference type="EMBL" id="VIWU01000001">
    <property type="protein sequence ID" value="TWF81718.1"/>
    <property type="molecule type" value="Genomic_DNA"/>
</dbReference>
<keyword evidence="1" id="KW-0805">Transcription regulation</keyword>
<reference evidence="5 6" key="1">
    <citation type="submission" date="2019-06" db="EMBL/GenBank/DDBJ databases">
        <title>Sequencing the genomes of 1000 actinobacteria strains.</title>
        <authorList>
            <person name="Klenk H.-P."/>
        </authorList>
    </citation>
    <scope>NUCLEOTIDE SEQUENCE [LARGE SCALE GENOMIC DNA]</scope>
    <source>
        <strain evidence="5 6">DSM 45671</strain>
    </source>
</reference>
<dbReference type="Gene3D" id="1.10.10.10">
    <property type="entry name" value="Winged helix-like DNA-binding domain superfamily/Winged helix DNA-binding domain"/>
    <property type="match status" value="1"/>
</dbReference>
<keyword evidence="3" id="KW-0804">Transcription</keyword>
<dbReference type="AlphaFoldDB" id="A0A561T3N0"/>
<dbReference type="Gene3D" id="1.20.120.530">
    <property type="entry name" value="GntR ligand-binding domain-like"/>
    <property type="match status" value="1"/>
</dbReference>
<dbReference type="RefSeq" id="WP_147260164.1">
    <property type="nucleotide sequence ID" value="NZ_VIWU01000001.1"/>
</dbReference>
<evidence type="ECO:0000256" key="2">
    <source>
        <dbReference type="ARBA" id="ARBA00023125"/>
    </source>
</evidence>
<evidence type="ECO:0000313" key="6">
    <source>
        <dbReference type="Proteomes" id="UP000321261"/>
    </source>
</evidence>
<dbReference type="Pfam" id="PF07729">
    <property type="entry name" value="FCD"/>
    <property type="match status" value="1"/>
</dbReference>
<dbReference type="InterPro" id="IPR000524">
    <property type="entry name" value="Tscrpt_reg_HTH_GntR"/>
</dbReference>
<keyword evidence="6" id="KW-1185">Reference proteome</keyword>
<proteinExistence type="predicted"/>
<comment type="caution">
    <text evidence="5">The sequence shown here is derived from an EMBL/GenBank/DDBJ whole genome shotgun (WGS) entry which is preliminary data.</text>
</comment>
<evidence type="ECO:0000256" key="3">
    <source>
        <dbReference type="ARBA" id="ARBA00023163"/>
    </source>
</evidence>
<dbReference type="GO" id="GO:0003700">
    <property type="term" value="F:DNA-binding transcription factor activity"/>
    <property type="evidence" value="ECO:0007669"/>
    <property type="project" value="InterPro"/>
</dbReference>
<keyword evidence="2 5" id="KW-0238">DNA-binding</keyword>
<evidence type="ECO:0000313" key="5">
    <source>
        <dbReference type="EMBL" id="TWF81718.1"/>
    </source>
</evidence>
<dbReference type="PANTHER" id="PTHR43537:SF5">
    <property type="entry name" value="UXU OPERON TRANSCRIPTIONAL REGULATOR"/>
    <property type="match status" value="1"/>
</dbReference>
<name>A0A561T3N0_9PSEU</name>
<dbReference type="InterPro" id="IPR036388">
    <property type="entry name" value="WH-like_DNA-bd_sf"/>
</dbReference>
<organism evidence="5 6">
    <name type="scientific">Pseudonocardia hierapolitana</name>
    <dbReference type="NCBI Taxonomy" id="1128676"/>
    <lineage>
        <taxon>Bacteria</taxon>
        <taxon>Bacillati</taxon>
        <taxon>Actinomycetota</taxon>
        <taxon>Actinomycetes</taxon>
        <taxon>Pseudonocardiales</taxon>
        <taxon>Pseudonocardiaceae</taxon>
        <taxon>Pseudonocardia</taxon>
    </lineage>
</organism>
<gene>
    <name evidence="5" type="ORF">FHX44_117663</name>
</gene>
<dbReference type="SMART" id="SM00345">
    <property type="entry name" value="HTH_GNTR"/>
    <property type="match status" value="1"/>
</dbReference>
<dbReference type="CDD" id="cd07377">
    <property type="entry name" value="WHTH_GntR"/>
    <property type="match status" value="1"/>
</dbReference>
<protein>
    <submittedName>
        <fullName evidence="5">DNA-binding FadR family transcriptional regulator</fullName>
    </submittedName>
</protein>
<dbReference type="SMART" id="SM00895">
    <property type="entry name" value="FCD"/>
    <property type="match status" value="1"/>
</dbReference>
<evidence type="ECO:0000256" key="1">
    <source>
        <dbReference type="ARBA" id="ARBA00023015"/>
    </source>
</evidence>
<dbReference type="GO" id="GO:0003677">
    <property type="term" value="F:DNA binding"/>
    <property type="evidence" value="ECO:0007669"/>
    <property type="project" value="UniProtKB-KW"/>
</dbReference>
<dbReference type="Pfam" id="PF00392">
    <property type="entry name" value="GntR"/>
    <property type="match status" value="1"/>
</dbReference>
<evidence type="ECO:0000259" key="4">
    <source>
        <dbReference type="PROSITE" id="PS50949"/>
    </source>
</evidence>
<sequence length="261" mass="28966">MAANSAADPARPFEPVRPVRAYQSIVEQVEDRVFRGQLRPGERLPSEREMTAQFGVSRSTVREALRVLESDGLVRSRPGDPNGPEVLPFSPATLRKSVTRLVRVDEVGLAELVQFRMLLEGSANLLAARLATDEELAAMDSALAGMELALDRGYEEFSRADVAFHDTVARASRSILIQVCSDVVRGVVLGLISQKIADAPDRRELMERSLRHHAEVLDAVRRRDGPLAARLARESLYDYYAGYVTEDERPLLQALLDDDLT</sequence>
<dbReference type="PROSITE" id="PS50949">
    <property type="entry name" value="HTH_GNTR"/>
    <property type="match status" value="1"/>
</dbReference>